<name>A0AAD6RVU8_9AGAR</name>
<dbReference type="AlphaFoldDB" id="A0AAD6RVU8"/>
<comment type="caution">
    <text evidence="2">The sequence shown here is derived from an EMBL/GenBank/DDBJ whole genome shotgun (WGS) entry which is preliminary data.</text>
</comment>
<feature type="compositionally biased region" description="Basic and acidic residues" evidence="1">
    <location>
        <begin position="480"/>
        <end position="528"/>
    </location>
</feature>
<evidence type="ECO:0000256" key="1">
    <source>
        <dbReference type="SAM" id="MobiDB-lite"/>
    </source>
</evidence>
<sequence length="609" mass="67600">MPEMFKAYDPTTVPEIMPFPALLRVATTKAKETPVPKLNEDQRSWIFDVALRDQDLVHMAKDERKEFYSKVKTNAFGAKAFQHTVQPGDAAEEARLPARVVQWLVDNPPKTESNKRKNSADGNASDVEEDEGARVGHLRGFPKAGWRLAIQKVLTNKRVAEITAAKKRAGTSAEKTVVVPPALALSKVFGIANQTGRDKFREEHRDDIRELSKTMSGSMNAGGKSRKAEAELWANENHEDWETAAATEEGVNWIERQQFVTGAVQHMVETLNSGGKFRPFLATMVMAWVDEHDELHLEWVEALPQGVKVHQRFENQYPKITKSFIDAMHGWAKQPLQEYAAARNGPREPSAPVFTVTDEGLYDMTAHGVARVVTNFLTKSYREEHRLTPMLDAAFGDEVIPWASIASKAEEYYDTKKFDDVVFTADGVEGPKGGQWFTLGAALAAGAGEGSSGFFRKVSAVVEIDEAAAQRKVDEAAEEAQRKVDEAAEAQRKEDEAVEAQRNEDEAAEAQRKVDEAAAKRKAEEVVKNPRKRKAPAAPLQPNAEGGDRPKRARKTVAEAEAEREAKRAAQAKKGKAKPGQGRDEKEARKLKRVLGLKVERMELKFQGG</sequence>
<protein>
    <submittedName>
        <fullName evidence="2">Uncharacterized protein</fullName>
    </submittedName>
</protein>
<evidence type="ECO:0000313" key="3">
    <source>
        <dbReference type="Proteomes" id="UP001218188"/>
    </source>
</evidence>
<organism evidence="2 3">
    <name type="scientific">Mycena alexandri</name>
    <dbReference type="NCBI Taxonomy" id="1745969"/>
    <lineage>
        <taxon>Eukaryota</taxon>
        <taxon>Fungi</taxon>
        <taxon>Dikarya</taxon>
        <taxon>Basidiomycota</taxon>
        <taxon>Agaricomycotina</taxon>
        <taxon>Agaricomycetes</taxon>
        <taxon>Agaricomycetidae</taxon>
        <taxon>Agaricales</taxon>
        <taxon>Marasmiineae</taxon>
        <taxon>Mycenaceae</taxon>
        <taxon>Mycena</taxon>
    </lineage>
</organism>
<feature type="region of interest" description="Disordered" evidence="1">
    <location>
        <begin position="106"/>
        <end position="133"/>
    </location>
</feature>
<proteinExistence type="predicted"/>
<evidence type="ECO:0000313" key="2">
    <source>
        <dbReference type="EMBL" id="KAJ7016246.1"/>
    </source>
</evidence>
<dbReference type="EMBL" id="JARJCM010000551">
    <property type="protein sequence ID" value="KAJ7016246.1"/>
    <property type="molecule type" value="Genomic_DNA"/>
</dbReference>
<feature type="region of interest" description="Disordered" evidence="1">
    <location>
        <begin position="480"/>
        <end position="591"/>
    </location>
</feature>
<reference evidence="2" key="1">
    <citation type="submission" date="2023-03" db="EMBL/GenBank/DDBJ databases">
        <title>Massive genome expansion in bonnet fungi (Mycena s.s.) driven by repeated elements and novel gene families across ecological guilds.</title>
        <authorList>
            <consortium name="Lawrence Berkeley National Laboratory"/>
            <person name="Harder C.B."/>
            <person name="Miyauchi S."/>
            <person name="Viragh M."/>
            <person name="Kuo A."/>
            <person name="Thoen E."/>
            <person name="Andreopoulos B."/>
            <person name="Lu D."/>
            <person name="Skrede I."/>
            <person name="Drula E."/>
            <person name="Henrissat B."/>
            <person name="Morin E."/>
            <person name="Kohler A."/>
            <person name="Barry K."/>
            <person name="LaButti K."/>
            <person name="Morin E."/>
            <person name="Salamov A."/>
            <person name="Lipzen A."/>
            <person name="Mereny Z."/>
            <person name="Hegedus B."/>
            <person name="Baldrian P."/>
            <person name="Stursova M."/>
            <person name="Weitz H."/>
            <person name="Taylor A."/>
            <person name="Grigoriev I.V."/>
            <person name="Nagy L.G."/>
            <person name="Martin F."/>
            <person name="Kauserud H."/>
        </authorList>
    </citation>
    <scope>NUCLEOTIDE SEQUENCE</scope>
    <source>
        <strain evidence="2">CBHHK200</strain>
    </source>
</reference>
<accession>A0AAD6RVU8</accession>
<keyword evidence="3" id="KW-1185">Reference proteome</keyword>
<feature type="compositionally biased region" description="Basic and acidic residues" evidence="1">
    <location>
        <begin position="546"/>
        <end position="568"/>
    </location>
</feature>
<dbReference type="Proteomes" id="UP001218188">
    <property type="component" value="Unassembled WGS sequence"/>
</dbReference>
<gene>
    <name evidence="2" type="ORF">C8F04DRAFT_1202815</name>
</gene>